<feature type="compositionally biased region" description="Basic and acidic residues" evidence="1">
    <location>
        <begin position="337"/>
        <end position="361"/>
    </location>
</feature>
<reference evidence="3" key="2">
    <citation type="submission" date="2025-05" db="UniProtKB">
        <authorList>
            <consortium name="EnsemblMetazoa"/>
        </authorList>
    </citation>
    <scope>IDENTIFICATION</scope>
    <source>
        <strain evidence="3">Foshan</strain>
    </source>
</reference>
<dbReference type="GeneID" id="134288184"/>
<evidence type="ECO:0000259" key="2">
    <source>
        <dbReference type="PROSITE" id="PS50994"/>
    </source>
</evidence>
<evidence type="ECO:0000256" key="1">
    <source>
        <dbReference type="SAM" id="MobiDB-lite"/>
    </source>
</evidence>
<dbReference type="SUPFAM" id="SSF53098">
    <property type="entry name" value="Ribonuclease H-like"/>
    <property type="match status" value="1"/>
</dbReference>
<feature type="region of interest" description="Disordered" evidence="1">
    <location>
        <begin position="186"/>
        <end position="216"/>
    </location>
</feature>
<dbReference type="PROSITE" id="PS50994">
    <property type="entry name" value="INTEGRASE"/>
    <property type="match status" value="1"/>
</dbReference>
<evidence type="ECO:0000313" key="4">
    <source>
        <dbReference type="Proteomes" id="UP000069940"/>
    </source>
</evidence>
<dbReference type="RefSeq" id="XP_062708151.1">
    <property type="nucleotide sequence ID" value="XM_062852167.1"/>
</dbReference>
<dbReference type="PANTHER" id="PTHR37984">
    <property type="entry name" value="PROTEIN CBG26694"/>
    <property type="match status" value="1"/>
</dbReference>
<dbReference type="InterPro" id="IPR050951">
    <property type="entry name" value="Retrovirus_Pol_polyprotein"/>
</dbReference>
<evidence type="ECO:0000313" key="3">
    <source>
        <dbReference type="EnsemblMetazoa" id="AALFPA23_009745.P13481"/>
    </source>
</evidence>
<feature type="region of interest" description="Disordered" evidence="1">
    <location>
        <begin position="329"/>
        <end position="364"/>
    </location>
</feature>
<keyword evidence="4" id="KW-1185">Reference proteome</keyword>
<dbReference type="Gene3D" id="3.30.420.10">
    <property type="entry name" value="Ribonuclease H-like superfamily/Ribonuclease H"/>
    <property type="match status" value="1"/>
</dbReference>
<dbReference type="Proteomes" id="UP000069940">
    <property type="component" value="Unassembled WGS sequence"/>
</dbReference>
<sequence length="376" mass="43080">MVRMKTIARNYVYWPGLDGEIEDYVRPWPTPEKPWTRIHIDYAGPVDGNYLVVDPFSRWPEIVLTKSTTAKAAIKHLKQMFATFGIPETVVSDNGTQFTSFEFQKFCESFEIHHIRTAPYHPQSNGLAERFVDTVKRSVKKICSGGESLEDSLQTFLTVYRSTPTPDLDGQSPAERLLGSSIRTALLKPPERQQQSKKVERKGGATNRPDSPRCFKQGDTVYAQVHQGNSWSWIPGRIIERIGKVNYNVLLNRNSRLIRSHINQLRNRVEVEEQPLHQDSPLTVFLDEFGLRQMPTTESRNKVQIPAGVDVPMVPIDEVSPLPVPELVEPIPEQDELQNKPKPEPEDEEPRANPETPERPRRLLRLPSKLQGYWLF</sequence>
<dbReference type="EnsemblMetazoa" id="AALFPA23_009745.R13481">
    <property type="protein sequence ID" value="AALFPA23_009745.P13481"/>
    <property type="gene ID" value="AALFPA23_009745"/>
</dbReference>
<dbReference type="InterPro" id="IPR036397">
    <property type="entry name" value="RNaseH_sf"/>
</dbReference>
<dbReference type="PANTHER" id="PTHR37984:SF5">
    <property type="entry name" value="PROTEIN NYNRIN-LIKE"/>
    <property type="match status" value="1"/>
</dbReference>
<reference evidence="4" key="1">
    <citation type="journal article" date="2015" name="Proc. Natl. Acad. Sci. U.S.A.">
        <title>Genome sequence of the Asian Tiger mosquito, Aedes albopictus, reveals insights into its biology, genetics, and evolution.</title>
        <authorList>
            <person name="Chen X.G."/>
            <person name="Jiang X."/>
            <person name="Gu J."/>
            <person name="Xu M."/>
            <person name="Wu Y."/>
            <person name="Deng Y."/>
            <person name="Zhang C."/>
            <person name="Bonizzoni M."/>
            <person name="Dermauw W."/>
            <person name="Vontas J."/>
            <person name="Armbruster P."/>
            <person name="Huang X."/>
            <person name="Yang Y."/>
            <person name="Zhang H."/>
            <person name="He W."/>
            <person name="Peng H."/>
            <person name="Liu Y."/>
            <person name="Wu K."/>
            <person name="Chen J."/>
            <person name="Lirakis M."/>
            <person name="Topalis P."/>
            <person name="Van Leeuwen T."/>
            <person name="Hall A.B."/>
            <person name="Jiang X."/>
            <person name="Thorpe C."/>
            <person name="Mueller R.L."/>
            <person name="Sun C."/>
            <person name="Waterhouse R.M."/>
            <person name="Yan G."/>
            <person name="Tu Z.J."/>
            <person name="Fang X."/>
            <person name="James A.A."/>
        </authorList>
    </citation>
    <scope>NUCLEOTIDE SEQUENCE [LARGE SCALE GENOMIC DNA]</scope>
    <source>
        <strain evidence="4">Foshan</strain>
    </source>
</reference>
<name>A0ABM1YJN1_AEDAL</name>
<feature type="domain" description="Integrase catalytic" evidence="2">
    <location>
        <begin position="27"/>
        <end position="181"/>
    </location>
</feature>
<proteinExistence type="predicted"/>
<organism evidence="3 4">
    <name type="scientific">Aedes albopictus</name>
    <name type="common">Asian tiger mosquito</name>
    <name type="synonym">Stegomyia albopicta</name>
    <dbReference type="NCBI Taxonomy" id="7160"/>
    <lineage>
        <taxon>Eukaryota</taxon>
        <taxon>Metazoa</taxon>
        <taxon>Ecdysozoa</taxon>
        <taxon>Arthropoda</taxon>
        <taxon>Hexapoda</taxon>
        <taxon>Insecta</taxon>
        <taxon>Pterygota</taxon>
        <taxon>Neoptera</taxon>
        <taxon>Endopterygota</taxon>
        <taxon>Diptera</taxon>
        <taxon>Nematocera</taxon>
        <taxon>Culicoidea</taxon>
        <taxon>Culicidae</taxon>
        <taxon>Culicinae</taxon>
        <taxon>Aedini</taxon>
        <taxon>Aedes</taxon>
        <taxon>Stegomyia</taxon>
    </lineage>
</organism>
<protein>
    <recommendedName>
        <fullName evidence="2">Integrase catalytic domain-containing protein</fullName>
    </recommendedName>
</protein>
<dbReference type="Pfam" id="PF00665">
    <property type="entry name" value="rve"/>
    <property type="match status" value="1"/>
</dbReference>
<dbReference type="InterPro" id="IPR012337">
    <property type="entry name" value="RNaseH-like_sf"/>
</dbReference>
<dbReference type="InterPro" id="IPR001584">
    <property type="entry name" value="Integrase_cat-core"/>
</dbReference>
<accession>A0ABM1YJN1</accession>